<sequence>MKKRFLIGSLITAIAITSATPSFAATNSKVKLNQGNVQVKPNSVDGGTQNWDGSFSTTYVIPKYIITSAISTGVGVATNFLQSKYGLPKSAASFIAAAVTGYFSDKVIKGDITIQSYVDYRWVTRYTSCYYSCLDMYYMGDSFIGSKFYSYTAEVLPYVD</sequence>
<evidence type="ECO:0000256" key="1">
    <source>
        <dbReference type="SAM" id="SignalP"/>
    </source>
</evidence>
<feature type="chain" id="PRO_5043674576" evidence="1">
    <location>
        <begin position="25"/>
        <end position="160"/>
    </location>
</feature>
<dbReference type="AlphaFoldDB" id="A0AAV4LCJ4"/>
<dbReference type="Proteomes" id="UP001057291">
    <property type="component" value="Unassembled WGS sequence"/>
</dbReference>
<keyword evidence="1" id="KW-0732">Signal</keyword>
<dbReference type="EMBL" id="BOQE01000001">
    <property type="protein sequence ID" value="GIM45378.1"/>
    <property type="molecule type" value="Genomic_DNA"/>
</dbReference>
<accession>A0AAV4LCJ4</accession>
<dbReference type="RefSeq" id="WP_282198585.1">
    <property type="nucleotide sequence ID" value="NZ_BOQE01000001.1"/>
</dbReference>
<proteinExistence type="predicted"/>
<evidence type="ECO:0000313" key="2">
    <source>
        <dbReference type="EMBL" id="GIM45378.1"/>
    </source>
</evidence>
<comment type="caution">
    <text evidence="2">The sequence shown here is derived from an EMBL/GenBank/DDBJ whole genome shotgun (WGS) entry which is preliminary data.</text>
</comment>
<feature type="signal peptide" evidence="1">
    <location>
        <begin position="1"/>
        <end position="24"/>
    </location>
</feature>
<keyword evidence="3" id="KW-1185">Reference proteome</keyword>
<protein>
    <submittedName>
        <fullName evidence="2">Uncharacterized protein</fullName>
    </submittedName>
</protein>
<organism evidence="2 3">
    <name type="scientific">Collibacillus ludicampi</name>
    <dbReference type="NCBI Taxonomy" id="2771369"/>
    <lineage>
        <taxon>Bacteria</taxon>
        <taxon>Bacillati</taxon>
        <taxon>Bacillota</taxon>
        <taxon>Bacilli</taxon>
        <taxon>Bacillales</taxon>
        <taxon>Alicyclobacillaceae</taxon>
        <taxon>Collibacillus</taxon>
    </lineage>
</organism>
<gene>
    <name evidence="2" type="ORF">DNHGIG_09270</name>
</gene>
<reference evidence="2" key="1">
    <citation type="journal article" date="2023" name="Int. J. Syst. Evol. Microbiol.">
        <title>Collibacillus ludicampi gen. nov., sp. nov., a new soil bacterium of the family Alicyclobacillaceae.</title>
        <authorList>
            <person name="Jojima T."/>
            <person name="Ioku Y."/>
            <person name="Fukuta Y."/>
            <person name="Shirasaka N."/>
            <person name="Matsumura Y."/>
            <person name="Mori M."/>
        </authorList>
    </citation>
    <scope>NUCLEOTIDE SEQUENCE</scope>
    <source>
        <strain evidence="2">TP075</strain>
    </source>
</reference>
<name>A0AAV4LCJ4_9BACL</name>
<evidence type="ECO:0000313" key="3">
    <source>
        <dbReference type="Proteomes" id="UP001057291"/>
    </source>
</evidence>